<evidence type="ECO:0000313" key="3">
    <source>
        <dbReference type="Proteomes" id="UP000094527"/>
    </source>
</evidence>
<feature type="transmembrane region" description="Helical" evidence="1">
    <location>
        <begin position="59"/>
        <end position="86"/>
    </location>
</feature>
<name>A0A1D2NC46_ORCCI</name>
<reference evidence="2 3" key="1">
    <citation type="journal article" date="2016" name="Genome Biol. Evol.">
        <title>Gene Family Evolution Reflects Adaptation to Soil Environmental Stressors in the Genome of the Collembolan Orchesella cincta.</title>
        <authorList>
            <person name="Faddeeva-Vakhrusheva A."/>
            <person name="Derks M.F."/>
            <person name="Anvar S.Y."/>
            <person name="Agamennone V."/>
            <person name="Suring W."/>
            <person name="Smit S."/>
            <person name="van Straalen N.M."/>
            <person name="Roelofs D."/>
        </authorList>
    </citation>
    <scope>NUCLEOTIDE SEQUENCE [LARGE SCALE GENOMIC DNA]</scope>
    <source>
        <tissue evidence="2">Mixed pool</tissue>
    </source>
</reference>
<dbReference type="AlphaFoldDB" id="A0A1D2NC46"/>
<gene>
    <name evidence="2" type="ORF">Ocin01_03841</name>
</gene>
<organism evidence="2 3">
    <name type="scientific">Orchesella cincta</name>
    <name type="common">Springtail</name>
    <name type="synonym">Podura cincta</name>
    <dbReference type="NCBI Taxonomy" id="48709"/>
    <lineage>
        <taxon>Eukaryota</taxon>
        <taxon>Metazoa</taxon>
        <taxon>Ecdysozoa</taxon>
        <taxon>Arthropoda</taxon>
        <taxon>Hexapoda</taxon>
        <taxon>Collembola</taxon>
        <taxon>Entomobryomorpha</taxon>
        <taxon>Entomobryoidea</taxon>
        <taxon>Orchesellidae</taxon>
        <taxon>Orchesellinae</taxon>
        <taxon>Orchesella</taxon>
    </lineage>
</organism>
<feature type="transmembrane region" description="Helical" evidence="1">
    <location>
        <begin position="29"/>
        <end position="53"/>
    </location>
</feature>
<accession>A0A1D2NC46</accession>
<sequence>LKVKVLFTKIINLPQRPNKECELEIHYNWYWLILQLLLQQTFVPYSNILFFPYTSLKEAIFPVCVLFCHFLGLSRFVLNFLLTFTFDEFQLSFWRKQPKRTGVAADAVESMQKTRRSL</sequence>
<comment type="caution">
    <text evidence="2">The sequence shown here is derived from an EMBL/GenBank/DDBJ whole genome shotgun (WGS) entry which is preliminary data.</text>
</comment>
<evidence type="ECO:0000313" key="2">
    <source>
        <dbReference type="EMBL" id="ODN02827.1"/>
    </source>
</evidence>
<keyword evidence="1" id="KW-0472">Membrane</keyword>
<feature type="non-terminal residue" evidence="2">
    <location>
        <position position="1"/>
    </location>
</feature>
<dbReference type="EMBL" id="LJIJ01000094">
    <property type="protein sequence ID" value="ODN02827.1"/>
    <property type="molecule type" value="Genomic_DNA"/>
</dbReference>
<dbReference type="Proteomes" id="UP000094527">
    <property type="component" value="Unassembled WGS sequence"/>
</dbReference>
<proteinExistence type="predicted"/>
<evidence type="ECO:0000256" key="1">
    <source>
        <dbReference type="SAM" id="Phobius"/>
    </source>
</evidence>
<keyword evidence="3" id="KW-1185">Reference proteome</keyword>
<protein>
    <submittedName>
        <fullName evidence="2">Uncharacterized protein</fullName>
    </submittedName>
</protein>
<keyword evidence="1" id="KW-1133">Transmembrane helix</keyword>
<keyword evidence="1" id="KW-0812">Transmembrane</keyword>